<dbReference type="SUPFAM" id="SSF88723">
    <property type="entry name" value="PIN domain-like"/>
    <property type="match status" value="1"/>
</dbReference>
<accession>A0A418YNX4</accession>
<comment type="caution">
    <text evidence="2">The sequence shown here is derived from an EMBL/GenBank/DDBJ whole genome shotgun (WGS) entry which is preliminary data.</text>
</comment>
<dbReference type="OrthoDB" id="286092at2"/>
<dbReference type="Pfam" id="PF01850">
    <property type="entry name" value="PIN"/>
    <property type="match status" value="1"/>
</dbReference>
<dbReference type="Proteomes" id="UP000283469">
    <property type="component" value="Unassembled WGS sequence"/>
</dbReference>
<dbReference type="InterPro" id="IPR002716">
    <property type="entry name" value="PIN_dom"/>
</dbReference>
<evidence type="ECO:0000313" key="2">
    <source>
        <dbReference type="EMBL" id="RJG52946.1"/>
    </source>
</evidence>
<dbReference type="AlphaFoldDB" id="A0A418YNX4"/>
<organism evidence="2 3">
    <name type="scientific">Sphingobium terrigena</name>
    <dbReference type="NCBI Taxonomy" id="2304063"/>
    <lineage>
        <taxon>Bacteria</taxon>
        <taxon>Pseudomonadati</taxon>
        <taxon>Pseudomonadota</taxon>
        <taxon>Alphaproteobacteria</taxon>
        <taxon>Sphingomonadales</taxon>
        <taxon>Sphingomonadaceae</taxon>
        <taxon>Sphingobium</taxon>
    </lineage>
</organism>
<sequence length="141" mass="14965">MSDGPRRHVTDVDAKAVFVLDASALLCLLFGEPGADQVEMRLTGALVSVVNYHEVLAKLTDRGVDAAEAQMMLAELDIDIVPADRGQADVGGKLHPETRDIGLSLGDRSCLALALCRNATAVSADRAWEALDVGVVVELVR</sequence>
<reference evidence="2 3" key="1">
    <citation type="submission" date="2018-08" db="EMBL/GenBank/DDBJ databases">
        <title>Sphingobium sp. EO9.</title>
        <authorList>
            <person name="Park Y."/>
            <person name="Kim K.H."/>
            <person name="Jeon C.O."/>
        </authorList>
    </citation>
    <scope>NUCLEOTIDE SEQUENCE [LARGE SCALE GENOMIC DNA]</scope>
    <source>
        <strain evidence="2 3">EO9</strain>
    </source>
</reference>
<gene>
    <name evidence="2" type="ORF">D0Z70_18080</name>
</gene>
<dbReference type="CDD" id="cd18682">
    <property type="entry name" value="PIN_VapC-like"/>
    <property type="match status" value="1"/>
</dbReference>
<protein>
    <submittedName>
        <fullName evidence="2">PIN domain-containing protein</fullName>
    </submittedName>
</protein>
<feature type="domain" description="PIN" evidence="1">
    <location>
        <begin position="19"/>
        <end position="132"/>
    </location>
</feature>
<dbReference type="EMBL" id="QVRA01000020">
    <property type="protein sequence ID" value="RJG52946.1"/>
    <property type="molecule type" value="Genomic_DNA"/>
</dbReference>
<evidence type="ECO:0000259" key="1">
    <source>
        <dbReference type="Pfam" id="PF01850"/>
    </source>
</evidence>
<evidence type="ECO:0000313" key="3">
    <source>
        <dbReference type="Proteomes" id="UP000283469"/>
    </source>
</evidence>
<keyword evidence="3" id="KW-1185">Reference proteome</keyword>
<name>A0A418YNX4_9SPHN</name>
<proteinExistence type="predicted"/>
<dbReference type="InterPro" id="IPR029060">
    <property type="entry name" value="PIN-like_dom_sf"/>
</dbReference>
<dbReference type="Gene3D" id="3.40.50.1010">
    <property type="entry name" value="5'-nuclease"/>
    <property type="match status" value="1"/>
</dbReference>